<reference evidence="4" key="2">
    <citation type="submission" date="2020-10" db="UniProtKB">
        <authorList>
            <consortium name="WormBaseParasite"/>
        </authorList>
    </citation>
    <scope>IDENTIFICATION</scope>
</reference>
<dbReference type="Proteomes" id="UP000492821">
    <property type="component" value="Unassembled WGS sequence"/>
</dbReference>
<keyword evidence="1" id="KW-0238">DNA-binding</keyword>
<dbReference type="WBParaSite" id="Pan_g12859.t1">
    <property type="protein sequence ID" value="Pan_g12859.t1"/>
    <property type="gene ID" value="Pan_g12859"/>
</dbReference>
<accession>A0A7E4ZRJ4</accession>
<dbReference type="Pfam" id="PF09011">
    <property type="entry name" value="HMG_box_2"/>
    <property type="match status" value="1"/>
</dbReference>
<feature type="domain" description="HMG box" evidence="2">
    <location>
        <begin position="244"/>
        <end position="314"/>
    </location>
</feature>
<evidence type="ECO:0000313" key="3">
    <source>
        <dbReference type="Proteomes" id="UP000492821"/>
    </source>
</evidence>
<keyword evidence="3" id="KW-1185">Reference proteome</keyword>
<dbReference type="GO" id="GO:0003677">
    <property type="term" value="F:DNA binding"/>
    <property type="evidence" value="ECO:0007669"/>
    <property type="project" value="UniProtKB-UniRule"/>
</dbReference>
<dbReference type="AlphaFoldDB" id="A0A7E4ZRJ4"/>
<dbReference type="InterPro" id="IPR036910">
    <property type="entry name" value="HMG_box_dom_sf"/>
</dbReference>
<dbReference type="Gene3D" id="1.10.30.10">
    <property type="entry name" value="High mobility group box domain"/>
    <property type="match status" value="1"/>
</dbReference>
<evidence type="ECO:0000256" key="1">
    <source>
        <dbReference type="PROSITE-ProRule" id="PRU00267"/>
    </source>
</evidence>
<reference evidence="3" key="1">
    <citation type="journal article" date="2013" name="Genetics">
        <title>The draft genome and transcriptome of Panagrellus redivivus are shaped by the harsh demands of a free-living lifestyle.</title>
        <authorList>
            <person name="Srinivasan J."/>
            <person name="Dillman A.R."/>
            <person name="Macchietto M.G."/>
            <person name="Heikkinen L."/>
            <person name="Lakso M."/>
            <person name="Fracchia K.M."/>
            <person name="Antoshechkin I."/>
            <person name="Mortazavi A."/>
            <person name="Wong G."/>
            <person name="Sternberg P.W."/>
        </authorList>
    </citation>
    <scope>NUCLEOTIDE SEQUENCE [LARGE SCALE GENOMIC DNA]</scope>
    <source>
        <strain evidence="3">MT8872</strain>
    </source>
</reference>
<dbReference type="SUPFAM" id="SSF47095">
    <property type="entry name" value="HMG-box"/>
    <property type="match status" value="1"/>
</dbReference>
<organism evidence="3 4">
    <name type="scientific">Panagrellus redivivus</name>
    <name type="common">Microworm</name>
    <dbReference type="NCBI Taxonomy" id="6233"/>
    <lineage>
        <taxon>Eukaryota</taxon>
        <taxon>Metazoa</taxon>
        <taxon>Ecdysozoa</taxon>
        <taxon>Nematoda</taxon>
        <taxon>Chromadorea</taxon>
        <taxon>Rhabditida</taxon>
        <taxon>Tylenchina</taxon>
        <taxon>Panagrolaimomorpha</taxon>
        <taxon>Panagrolaimoidea</taxon>
        <taxon>Panagrolaimidae</taxon>
        <taxon>Panagrellus</taxon>
    </lineage>
</organism>
<keyword evidence="1" id="KW-0539">Nucleus</keyword>
<name>A0A7E4ZRJ4_PANRE</name>
<dbReference type="CDD" id="cd00084">
    <property type="entry name" value="HMG-box_SF"/>
    <property type="match status" value="1"/>
</dbReference>
<evidence type="ECO:0000313" key="4">
    <source>
        <dbReference type="WBParaSite" id="Pan_g12859.t1"/>
    </source>
</evidence>
<feature type="DNA-binding region" description="HMG box" evidence="1">
    <location>
        <begin position="244"/>
        <end position="314"/>
    </location>
</feature>
<evidence type="ECO:0000259" key="2">
    <source>
        <dbReference type="PROSITE" id="PS50118"/>
    </source>
</evidence>
<dbReference type="PROSITE" id="PS50118">
    <property type="entry name" value="HMG_BOX_2"/>
    <property type="match status" value="1"/>
</dbReference>
<dbReference type="InterPro" id="IPR009071">
    <property type="entry name" value="HMG_box_dom"/>
</dbReference>
<protein>
    <submittedName>
        <fullName evidence="4">HMG box domain-containing protein</fullName>
    </submittedName>
</protein>
<sequence length="314" mass="36788">MSYYTRASFDTPNEFSGFKRYSLGKEEIMRKFEYYSEMDIAVINKMLYKSWKTLTECEKEAFQAADNVVIEDIELNEAQQAMMDNPNNGTMQYTRHMMKLLQLDPKFERNRETFDMVWRSWDELIPESRKIYMAQKRRFLLNEFKNWLQKKSLRLPESCNDNVVQTASAPQLQISEKNHIPNSEYVQRLYNYLNSRATSAPPAKTADNITSKSPEIVLQRESELPKCVFNIETSEKMASKNTKPKKAPTAFACFVHDKRPTLMADPTFAAADVKEQIKRLKNAWDLLDGDSKFIYEEKEKRARARAEKKLLNGF</sequence>
<dbReference type="GO" id="GO:0005634">
    <property type="term" value="C:nucleus"/>
    <property type="evidence" value="ECO:0007669"/>
    <property type="project" value="UniProtKB-UniRule"/>
</dbReference>
<proteinExistence type="predicted"/>